<accession>A0A6B0TSL6</accession>
<evidence type="ECO:0000256" key="2">
    <source>
        <dbReference type="SAM" id="SignalP"/>
    </source>
</evidence>
<feature type="compositionally biased region" description="Low complexity" evidence="1">
    <location>
        <begin position="26"/>
        <end position="35"/>
    </location>
</feature>
<organism evidence="3">
    <name type="scientific">Ixodes ricinus</name>
    <name type="common">Common tick</name>
    <name type="synonym">Acarus ricinus</name>
    <dbReference type="NCBI Taxonomy" id="34613"/>
    <lineage>
        <taxon>Eukaryota</taxon>
        <taxon>Metazoa</taxon>
        <taxon>Ecdysozoa</taxon>
        <taxon>Arthropoda</taxon>
        <taxon>Chelicerata</taxon>
        <taxon>Arachnida</taxon>
        <taxon>Acari</taxon>
        <taxon>Parasitiformes</taxon>
        <taxon>Ixodida</taxon>
        <taxon>Ixodoidea</taxon>
        <taxon>Ixodidae</taxon>
        <taxon>Ixodinae</taxon>
        <taxon>Ixodes</taxon>
    </lineage>
</organism>
<feature type="compositionally biased region" description="Low complexity" evidence="1">
    <location>
        <begin position="53"/>
        <end position="65"/>
    </location>
</feature>
<feature type="compositionally biased region" description="Basic and acidic residues" evidence="1">
    <location>
        <begin position="36"/>
        <end position="50"/>
    </location>
</feature>
<dbReference type="AlphaFoldDB" id="A0A6B0TSL6"/>
<feature type="signal peptide" evidence="2">
    <location>
        <begin position="1"/>
        <end position="24"/>
    </location>
</feature>
<evidence type="ECO:0000313" key="3">
    <source>
        <dbReference type="EMBL" id="MXU82899.1"/>
    </source>
</evidence>
<evidence type="ECO:0000256" key="1">
    <source>
        <dbReference type="SAM" id="MobiDB-lite"/>
    </source>
</evidence>
<reference evidence="3" key="1">
    <citation type="submission" date="2019-12" db="EMBL/GenBank/DDBJ databases">
        <title>An insight into the sialome of adult female Ixodes ricinus ticks feeding for 6 days.</title>
        <authorList>
            <person name="Perner J."/>
            <person name="Ribeiro J.M.C."/>
        </authorList>
    </citation>
    <scope>NUCLEOTIDE SEQUENCE</scope>
    <source>
        <strain evidence="3">Semi-engorged</strain>
        <tissue evidence="3">Salivary glands</tissue>
    </source>
</reference>
<dbReference type="EMBL" id="GIFC01000816">
    <property type="protein sequence ID" value="MXU82899.1"/>
    <property type="molecule type" value="Transcribed_RNA"/>
</dbReference>
<protein>
    <submittedName>
        <fullName evidence="3">Putative secreted protein</fullName>
    </submittedName>
</protein>
<name>A0A6B0TSL6_IXORI</name>
<feature type="region of interest" description="Disordered" evidence="1">
    <location>
        <begin position="26"/>
        <end position="72"/>
    </location>
</feature>
<keyword evidence="2" id="KW-0732">Signal</keyword>
<sequence>MRDRRASFHALVMVAVCHLPPALGLSLLTGRTRTTATERRTTDDANEARGRWPLPSSPVRKPSSSRAAATDA</sequence>
<proteinExistence type="predicted"/>
<feature type="chain" id="PRO_5025387462" evidence="2">
    <location>
        <begin position="25"/>
        <end position="72"/>
    </location>
</feature>